<protein>
    <submittedName>
        <fullName evidence="1">Uncharacterized protein</fullName>
    </submittedName>
</protein>
<sequence>MGRYLLFPWMSNGSWARRKSNFTPETTTSYTSQPYHNRGSIIIVKRIGCGCSFFKRYNYWW</sequence>
<gene>
    <name evidence="1" type="ORF">MICAG_840004</name>
</gene>
<dbReference type="HOGENOM" id="CLU_2917453_0_0_3"/>
<proteinExistence type="predicted"/>
<dbReference type="Proteomes" id="UP000005291">
    <property type="component" value="Unassembled WGS sequence"/>
</dbReference>
<evidence type="ECO:0000313" key="2">
    <source>
        <dbReference type="Proteomes" id="UP000005291"/>
    </source>
</evidence>
<evidence type="ECO:0000313" key="1">
    <source>
        <dbReference type="EMBL" id="CCI29482.1"/>
    </source>
</evidence>
<dbReference type="AlphaFoldDB" id="I4I5A8"/>
<comment type="caution">
    <text evidence="1">The sequence shown here is derived from an EMBL/GenBank/DDBJ whole genome shotgun (WGS) entry which is preliminary data.</text>
</comment>
<reference evidence="1 2" key="1">
    <citation type="submission" date="2012-04" db="EMBL/GenBank/DDBJ databases">
        <authorList>
            <person name="Genoscope - CEA"/>
        </authorList>
    </citation>
    <scope>NUCLEOTIDE SEQUENCE [LARGE SCALE GENOMIC DNA]</scope>
    <source>
        <strain evidence="1 2">9808</strain>
    </source>
</reference>
<dbReference type="EMBL" id="CAIN01000463">
    <property type="protein sequence ID" value="CCI29482.1"/>
    <property type="molecule type" value="Genomic_DNA"/>
</dbReference>
<accession>I4I5A8</accession>
<organism evidence="1 2">
    <name type="scientific">Microcystis aeruginosa PCC 9808</name>
    <dbReference type="NCBI Taxonomy" id="1160284"/>
    <lineage>
        <taxon>Bacteria</taxon>
        <taxon>Bacillati</taxon>
        <taxon>Cyanobacteriota</taxon>
        <taxon>Cyanophyceae</taxon>
        <taxon>Oscillatoriophycideae</taxon>
        <taxon>Chroococcales</taxon>
        <taxon>Microcystaceae</taxon>
        <taxon>Microcystis</taxon>
    </lineage>
</organism>
<name>I4I5A8_MICAE</name>